<name>A0AA39KPW7_MICHY</name>
<sequence>MVPNVFSANHMNKDQGTYEMGQNNEQIMNPQAGPSTRPDSIQENSDKTDIEWKKNTRPSTYHLETLVFISKGITEIYMKDIEAKGCLSIRICNISLYEHEIPLLKSLMSHLVISRWTYPTKWHLGAMFMSKGSKFNNS</sequence>
<evidence type="ECO:0000256" key="1">
    <source>
        <dbReference type="SAM" id="MobiDB-lite"/>
    </source>
</evidence>
<dbReference type="Proteomes" id="UP001168972">
    <property type="component" value="Unassembled WGS sequence"/>
</dbReference>
<keyword evidence="3" id="KW-1185">Reference proteome</keyword>
<evidence type="ECO:0000313" key="2">
    <source>
        <dbReference type="EMBL" id="KAK0169196.1"/>
    </source>
</evidence>
<dbReference type="AlphaFoldDB" id="A0AA39KPW7"/>
<feature type="region of interest" description="Disordered" evidence="1">
    <location>
        <begin position="25"/>
        <end position="54"/>
    </location>
</feature>
<feature type="compositionally biased region" description="Basic and acidic residues" evidence="1">
    <location>
        <begin position="44"/>
        <end position="54"/>
    </location>
</feature>
<accession>A0AA39KPW7</accession>
<proteinExistence type="predicted"/>
<reference evidence="2" key="1">
    <citation type="journal article" date="2023" name="bioRxiv">
        <title>Scaffold-level genome assemblies of two parasitoid biocontrol wasps reveal the parthenogenesis mechanism and an associated novel virus.</title>
        <authorList>
            <person name="Inwood S."/>
            <person name="Skelly J."/>
            <person name="Guhlin J."/>
            <person name="Harrop T."/>
            <person name="Goldson S."/>
            <person name="Dearden P."/>
        </authorList>
    </citation>
    <scope>NUCLEOTIDE SEQUENCE</scope>
    <source>
        <strain evidence="2">Lincoln</strain>
        <tissue evidence="2">Whole body</tissue>
    </source>
</reference>
<protein>
    <submittedName>
        <fullName evidence="2">Uncharacterized protein</fullName>
    </submittedName>
</protein>
<organism evidence="2 3">
    <name type="scientific">Microctonus hyperodae</name>
    <name type="common">Parasitoid wasp</name>
    <dbReference type="NCBI Taxonomy" id="165561"/>
    <lineage>
        <taxon>Eukaryota</taxon>
        <taxon>Metazoa</taxon>
        <taxon>Ecdysozoa</taxon>
        <taxon>Arthropoda</taxon>
        <taxon>Hexapoda</taxon>
        <taxon>Insecta</taxon>
        <taxon>Pterygota</taxon>
        <taxon>Neoptera</taxon>
        <taxon>Endopterygota</taxon>
        <taxon>Hymenoptera</taxon>
        <taxon>Apocrita</taxon>
        <taxon>Ichneumonoidea</taxon>
        <taxon>Braconidae</taxon>
        <taxon>Euphorinae</taxon>
        <taxon>Microctonus</taxon>
    </lineage>
</organism>
<feature type="compositionally biased region" description="Polar residues" evidence="1">
    <location>
        <begin position="25"/>
        <end position="43"/>
    </location>
</feature>
<comment type="caution">
    <text evidence="2">The sequence shown here is derived from an EMBL/GenBank/DDBJ whole genome shotgun (WGS) entry which is preliminary data.</text>
</comment>
<evidence type="ECO:0000313" key="3">
    <source>
        <dbReference type="Proteomes" id="UP001168972"/>
    </source>
</evidence>
<reference evidence="2" key="2">
    <citation type="submission" date="2023-03" db="EMBL/GenBank/DDBJ databases">
        <authorList>
            <person name="Inwood S.N."/>
            <person name="Skelly J.G."/>
            <person name="Guhlin J."/>
            <person name="Harrop T.W.R."/>
            <person name="Goldson S.G."/>
            <person name="Dearden P.K."/>
        </authorList>
    </citation>
    <scope>NUCLEOTIDE SEQUENCE</scope>
    <source>
        <strain evidence="2">Lincoln</strain>
        <tissue evidence="2">Whole body</tissue>
    </source>
</reference>
<gene>
    <name evidence="2" type="ORF">PV327_011715</name>
</gene>
<dbReference type="EMBL" id="JAQQBR010001719">
    <property type="protein sequence ID" value="KAK0169196.1"/>
    <property type="molecule type" value="Genomic_DNA"/>
</dbReference>